<dbReference type="AlphaFoldDB" id="V5HD33"/>
<dbReference type="InterPro" id="IPR051397">
    <property type="entry name" value="Zn-ADH-like_protein"/>
</dbReference>
<dbReference type="PANTHER" id="PTHR43677:SF3">
    <property type="entry name" value="PROSTAGLANDIN REDUCTASE 3"/>
    <property type="match status" value="1"/>
</dbReference>
<evidence type="ECO:0000313" key="1">
    <source>
        <dbReference type="EMBL" id="JAB71248.1"/>
    </source>
</evidence>
<dbReference type="EMBL" id="GANP01013220">
    <property type="protein sequence ID" value="JAB71248.1"/>
    <property type="molecule type" value="mRNA"/>
</dbReference>
<sequence length="82" mass="8937">MLLLRSASVSGFFLPQYSHLFPEYVAKLQKMLQDGTIVPKLDFGLNADGGELRGLDGCVRGVEYLLSGKSLGKVVVKFDESS</sequence>
<organism evidence="1">
    <name type="scientific">Ixodes ricinus</name>
    <name type="common">Common tick</name>
    <name type="synonym">Acarus ricinus</name>
    <dbReference type="NCBI Taxonomy" id="34613"/>
    <lineage>
        <taxon>Eukaryota</taxon>
        <taxon>Metazoa</taxon>
        <taxon>Ecdysozoa</taxon>
        <taxon>Arthropoda</taxon>
        <taxon>Chelicerata</taxon>
        <taxon>Arachnida</taxon>
        <taxon>Acari</taxon>
        <taxon>Parasitiformes</taxon>
        <taxon>Ixodida</taxon>
        <taxon>Ixodoidea</taxon>
        <taxon>Ixodidae</taxon>
        <taxon>Ixodinae</taxon>
        <taxon>Ixodes</taxon>
    </lineage>
</organism>
<dbReference type="Gene3D" id="3.90.180.10">
    <property type="entry name" value="Medium-chain alcohol dehydrogenases, catalytic domain"/>
    <property type="match status" value="1"/>
</dbReference>
<name>V5HD33_IXORI</name>
<proteinExistence type="evidence at transcript level"/>
<dbReference type="GO" id="GO:0005739">
    <property type="term" value="C:mitochondrion"/>
    <property type="evidence" value="ECO:0007669"/>
    <property type="project" value="TreeGrafter"/>
</dbReference>
<dbReference type="GO" id="GO:0016491">
    <property type="term" value="F:oxidoreductase activity"/>
    <property type="evidence" value="ECO:0007669"/>
    <property type="project" value="TreeGrafter"/>
</dbReference>
<evidence type="ECO:0008006" key="2">
    <source>
        <dbReference type="Google" id="ProtNLM"/>
    </source>
</evidence>
<reference evidence="1" key="1">
    <citation type="journal article" date="2015" name="Sci. Rep.">
        <title>Tissue- and time-dependent transcription in Ixodes ricinus salivary glands and midguts when blood feeding on the vertebrate host.</title>
        <authorList>
            <person name="Kotsyfakis M."/>
            <person name="Schwarz A."/>
            <person name="Erhart J."/>
            <person name="Ribeiro J.M."/>
        </authorList>
    </citation>
    <scope>NUCLEOTIDE SEQUENCE</scope>
    <source>
        <tissue evidence="1">Salivary gland and midgut</tissue>
    </source>
</reference>
<accession>V5HD33</accession>
<dbReference type="PANTHER" id="PTHR43677">
    <property type="entry name" value="SHORT-CHAIN DEHYDROGENASE/REDUCTASE"/>
    <property type="match status" value="1"/>
</dbReference>
<dbReference type="Gene3D" id="3.40.50.720">
    <property type="entry name" value="NAD(P)-binding Rossmann-like Domain"/>
    <property type="match status" value="1"/>
</dbReference>
<protein>
    <recommendedName>
        <fullName evidence="2">Quinone oxidoreductase</fullName>
    </recommendedName>
</protein>